<dbReference type="SUPFAM" id="SSF48317">
    <property type="entry name" value="Acid phosphatase/Vanadium-dependent haloperoxidase"/>
    <property type="match status" value="1"/>
</dbReference>
<evidence type="ECO:0000256" key="1">
    <source>
        <dbReference type="SAM" id="Phobius"/>
    </source>
</evidence>
<protein>
    <submittedName>
        <fullName evidence="3">Phosphatase PAP2 family protein</fullName>
    </submittedName>
</protein>
<dbReference type="Gene3D" id="1.20.144.10">
    <property type="entry name" value="Phosphatidic acid phosphatase type 2/haloperoxidase"/>
    <property type="match status" value="1"/>
</dbReference>
<feature type="transmembrane region" description="Helical" evidence="1">
    <location>
        <begin position="180"/>
        <end position="201"/>
    </location>
</feature>
<keyword evidence="1" id="KW-1133">Transmembrane helix</keyword>
<feature type="transmembrane region" description="Helical" evidence="1">
    <location>
        <begin position="113"/>
        <end position="134"/>
    </location>
</feature>
<dbReference type="AlphaFoldDB" id="A0AAU8ELK3"/>
<feature type="transmembrane region" description="Helical" evidence="1">
    <location>
        <begin position="16"/>
        <end position="36"/>
    </location>
</feature>
<sequence length="211" mass="22131">MGEDRGIVSIRVKNRVARAITEALQPPITVALLLLLSPAMEPGFPGTVWFGAVAVLFVCVLPLAAVVVLVRMGKVTDRHVSDRKQRFPVLAMSVVSLLAGLGVLLAINAPYSVIVVVLAIVGGVVVLAVISLFWKISGHAGAIALTTVITVLILGTPWIPLLLLIPAVGWSRVVLRAHTVAQVVAGALVGGGVTAALWWLLRELLVRTADG</sequence>
<dbReference type="EMBL" id="CP159279">
    <property type="protein sequence ID" value="XCH09782.1"/>
    <property type="molecule type" value="Genomic_DNA"/>
</dbReference>
<dbReference type="RefSeq" id="WP_353710504.1">
    <property type="nucleotide sequence ID" value="NZ_CP159279.1"/>
</dbReference>
<dbReference type="InterPro" id="IPR036938">
    <property type="entry name" value="PAP2/HPO_sf"/>
</dbReference>
<feature type="transmembrane region" description="Helical" evidence="1">
    <location>
        <begin position="48"/>
        <end position="69"/>
    </location>
</feature>
<organism evidence="3">
    <name type="scientific">Arthrobacter sp. K5</name>
    <dbReference type="NCBI Taxonomy" id="2839623"/>
    <lineage>
        <taxon>Bacteria</taxon>
        <taxon>Bacillati</taxon>
        <taxon>Actinomycetota</taxon>
        <taxon>Actinomycetes</taxon>
        <taxon>Micrococcales</taxon>
        <taxon>Micrococcaceae</taxon>
        <taxon>Arthrobacter</taxon>
    </lineage>
</organism>
<dbReference type="Pfam" id="PF01569">
    <property type="entry name" value="PAP2"/>
    <property type="match status" value="1"/>
</dbReference>
<keyword evidence="1" id="KW-0472">Membrane</keyword>
<feature type="domain" description="Phosphatidic acid phosphatase type 2/haloperoxidase" evidence="2">
    <location>
        <begin position="136"/>
        <end position="202"/>
    </location>
</feature>
<reference evidence="3" key="1">
    <citation type="submission" date="2024-06" db="EMBL/GenBank/DDBJ databases">
        <title>Biodegradation of dimethachlon by Arthrobacter sp. K5: mechanistic insights and ecological implications.</title>
        <authorList>
            <person name="Hu S."/>
            <person name="Lu P."/>
        </authorList>
    </citation>
    <scope>NUCLEOTIDE SEQUENCE</scope>
    <source>
        <strain evidence="3">K5</strain>
    </source>
</reference>
<dbReference type="InterPro" id="IPR000326">
    <property type="entry name" value="PAP2/HPO"/>
</dbReference>
<feature type="transmembrane region" description="Helical" evidence="1">
    <location>
        <begin position="89"/>
        <end position="107"/>
    </location>
</feature>
<name>A0AAU8ELK3_9MICC</name>
<evidence type="ECO:0000313" key="3">
    <source>
        <dbReference type="EMBL" id="XCH09782.1"/>
    </source>
</evidence>
<gene>
    <name evidence="3" type="ORF">ABRP34_13065</name>
</gene>
<feature type="transmembrane region" description="Helical" evidence="1">
    <location>
        <begin position="141"/>
        <end position="168"/>
    </location>
</feature>
<accession>A0AAU8ELK3</accession>
<evidence type="ECO:0000259" key="2">
    <source>
        <dbReference type="Pfam" id="PF01569"/>
    </source>
</evidence>
<proteinExistence type="predicted"/>
<keyword evidence="1" id="KW-0812">Transmembrane</keyword>